<dbReference type="RefSeq" id="XP_033536964.1">
    <property type="nucleotide sequence ID" value="XM_033674174.1"/>
</dbReference>
<reference evidence="3" key="3">
    <citation type="submission" date="2025-04" db="UniProtKB">
        <authorList>
            <consortium name="RefSeq"/>
        </authorList>
    </citation>
    <scope>IDENTIFICATION</scope>
    <source>
        <strain evidence="3">CBS 781.70</strain>
    </source>
</reference>
<dbReference type="GO" id="GO:0030674">
    <property type="term" value="F:protein-macromolecule adaptor activity"/>
    <property type="evidence" value="ECO:0007669"/>
    <property type="project" value="TreeGrafter"/>
</dbReference>
<evidence type="ECO:0000313" key="2">
    <source>
        <dbReference type="Proteomes" id="UP000504638"/>
    </source>
</evidence>
<proteinExistence type="predicted"/>
<name>A0A6G1GBB1_9PEZI</name>
<protein>
    <recommendedName>
        <fullName evidence="4">Alpha and gamma adaptin binding protein p34</fullName>
    </recommendedName>
</protein>
<dbReference type="InterPro" id="IPR034627">
    <property type="entry name" value="Irc6"/>
</dbReference>
<evidence type="ECO:0000313" key="1">
    <source>
        <dbReference type="EMBL" id="KAF1815333.1"/>
    </source>
</evidence>
<dbReference type="AlphaFoldDB" id="A0A6G1GBB1"/>
<dbReference type="Gene3D" id="3.40.50.11960">
    <property type="match status" value="1"/>
</dbReference>
<evidence type="ECO:0000313" key="3">
    <source>
        <dbReference type="RefSeq" id="XP_033536964.1"/>
    </source>
</evidence>
<dbReference type="Pfam" id="PF10199">
    <property type="entry name" value="Adaptin_binding"/>
    <property type="match status" value="1"/>
</dbReference>
<reference evidence="3" key="2">
    <citation type="submission" date="2020-04" db="EMBL/GenBank/DDBJ databases">
        <authorList>
            <consortium name="NCBI Genome Project"/>
        </authorList>
    </citation>
    <scope>NUCLEOTIDE SEQUENCE</scope>
    <source>
        <strain evidence="3">CBS 781.70</strain>
    </source>
</reference>
<keyword evidence="2" id="KW-1185">Reference proteome</keyword>
<organism evidence="1">
    <name type="scientific">Eremomyces bilateralis CBS 781.70</name>
    <dbReference type="NCBI Taxonomy" id="1392243"/>
    <lineage>
        <taxon>Eukaryota</taxon>
        <taxon>Fungi</taxon>
        <taxon>Dikarya</taxon>
        <taxon>Ascomycota</taxon>
        <taxon>Pezizomycotina</taxon>
        <taxon>Dothideomycetes</taxon>
        <taxon>Dothideomycetes incertae sedis</taxon>
        <taxon>Eremomycetales</taxon>
        <taxon>Eremomycetaceae</taxon>
        <taxon>Eremomyces</taxon>
    </lineage>
</organism>
<dbReference type="PANTHER" id="PTHR28043">
    <property type="entry name" value="INCREASED RECOMBINATION CENTERS PROTEIN 6"/>
    <property type="match status" value="1"/>
</dbReference>
<accession>A0A6G1GBB1</accession>
<evidence type="ECO:0008006" key="4">
    <source>
        <dbReference type="Google" id="ProtNLM"/>
    </source>
</evidence>
<reference evidence="1 3" key="1">
    <citation type="submission" date="2020-01" db="EMBL/GenBank/DDBJ databases">
        <authorList>
            <consortium name="DOE Joint Genome Institute"/>
            <person name="Haridas S."/>
            <person name="Albert R."/>
            <person name="Binder M."/>
            <person name="Bloem J."/>
            <person name="Labutti K."/>
            <person name="Salamov A."/>
            <person name="Andreopoulos B."/>
            <person name="Baker S.E."/>
            <person name="Barry K."/>
            <person name="Bills G."/>
            <person name="Bluhm B.H."/>
            <person name="Cannon C."/>
            <person name="Castanera R."/>
            <person name="Culley D.E."/>
            <person name="Daum C."/>
            <person name="Ezra D."/>
            <person name="Gonzalez J.B."/>
            <person name="Henrissat B."/>
            <person name="Kuo A."/>
            <person name="Liang C."/>
            <person name="Lipzen A."/>
            <person name="Lutzoni F."/>
            <person name="Magnuson J."/>
            <person name="Mondo S."/>
            <person name="Nolan M."/>
            <person name="Ohm R."/>
            <person name="Pangilinan J."/>
            <person name="Park H.-J."/>
            <person name="Ramirez L."/>
            <person name="Alfaro M."/>
            <person name="Sun H."/>
            <person name="Tritt A."/>
            <person name="Yoshinaga Y."/>
            <person name="Zwiers L.-H."/>
            <person name="Turgeon B.G."/>
            <person name="Goodwin S.B."/>
            <person name="Spatafora J.W."/>
            <person name="Crous P.W."/>
            <person name="Grigoriev I.V."/>
        </authorList>
    </citation>
    <scope>NUCLEOTIDE SEQUENCE</scope>
    <source>
        <strain evidence="1 3">CBS 781.70</strain>
    </source>
</reference>
<dbReference type="EMBL" id="ML975151">
    <property type="protein sequence ID" value="KAF1815333.1"/>
    <property type="molecule type" value="Genomic_DNA"/>
</dbReference>
<dbReference type="PANTHER" id="PTHR28043:SF1">
    <property type="entry name" value="INCREASED RECOMBINATION CENTERS PROTEIN 6"/>
    <property type="match status" value="1"/>
</dbReference>
<dbReference type="Proteomes" id="UP000504638">
    <property type="component" value="Unplaced"/>
</dbReference>
<dbReference type="OrthoDB" id="10261384at2759"/>
<sequence>MEVPNPNRILVLGSPGCDALKLVRDLTGSAPTPIDESIAGLIHTWSLSTKYYTAEIPLWIDQISDLDAWKDDFLSAEAQEVIQALGGWIYCFAKPVDDGELEKIKTALGAFSQVIRNASEGTLEMVQVAVAMPQSHTPQLNVDGDTWDDICQEHGFEFVDVESTGRNQYGELTGVPRLREALEANDWAGVDPDDDLTLQDDADEVEADDMSPFTGQRSELMEALSSLRGDADEDNGGTEQDQVEQLEKMMRKITALRDTHGSIPEAQRKKLAGDVANDLFKSLD</sequence>
<dbReference type="GO" id="GO:0016192">
    <property type="term" value="P:vesicle-mediated transport"/>
    <property type="evidence" value="ECO:0007669"/>
    <property type="project" value="InterPro"/>
</dbReference>
<gene>
    <name evidence="1 3" type="ORF">P152DRAFT_182320</name>
</gene>
<dbReference type="GeneID" id="54414744"/>